<dbReference type="AlphaFoldDB" id="A0A7C3G9J1"/>
<accession>A0A7C3G9J1</accession>
<protein>
    <submittedName>
        <fullName evidence="1">TetR family transcriptional regulator</fullName>
    </submittedName>
</protein>
<name>A0A7C3G9J1_9PROT</name>
<reference evidence="1" key="1">
    <citation type="journal article" date="2020" name="mSystems">
        <title>Genome- and Community-Level Interaction Insights into Carbon Utilization and Element Cycling Functions of Hydrothermarchaeota in Hydrothermal Sediment.</title>
        <authorList>
            <person name="Zhou Z."/>
            <person name="Liu Y."/>
            <person name="Xu W."/>
            <person name="Pan J."/>
            <person name="Luo Z.H."/>
            <person name="Li M."/>
        </authorList>
    </citation>
    <scope>NUCLEOTIDE SEQUENCE [LARGE SCALE GENOMIC DNA]</scope>
    <source>
        <strain evidence="1">HyVt-489</strain>
    </source>
</reference>
<gene>
    <name evidence="1" type="ORF">ENJ46_06060</name>
</gene>
<evidence type="ECO:0000313" key="1">
    <source>
        <dbReference type="EMBL" id="HFB55472.1"/>
    </source>
</evidence>
<dbReference type="Gene3D" id="1.10.357.10">
    <property type="entry name" value="Tetracycline Repressor, domain 2"/>
    <property type="match status" value="1"/>
</dbReference>
<dbReference type="Proteomes" id="UP000886042">
    <property type="component" value="Unassembled WGS sequence"/>
</dbReference>
<dbReference type="SUPFAM" id="SSF46689">
    <property type="entry name" value="Homeodomain-like"/>
    <property type="match status" value="1"/>
</dbReference>
<feature type="non-terminal residue" evidence="1">
    <location>
        <position position="56"/>
    </location>
</feature>
<comment type="caution">
    <text evidence="1">The sequence shown here is derived from an EMBL/GenBank/DDBJ whole genome shotgun (WGS) entry which is preliminary data.</text>
</comment>
<organism evidence="1">
    <name type="scientific">Hellea balneolensis</name>
    <dbReference type="NCBI Taxonomy" id="287478"/>
    <lineage>
        <taxon>Bacteria</taxon>
        <taxon>Pseudomonadati</taxon>
        <taxon>Pseudomonadota</taxon>
        <taxon>Alphaproteobacteria</taxon>
        <taxon>Maricaulales</taxon>
        <taxon>Robiginitomaculaceae</taxon>
        <taxon>Hellea</taxon>
    </lineage>
</organism>
<dbReference type="EMBL" id="DRMN01000392">
    <property type="protein sequence ID" value="HFB55472.1"/>
    <property type="molecule type" value="Genomic_DNA"/>
</dbReference>
<proteinExistence type="predicted"/>
<sequence length="56" mass="6128">MKVGHNKTKSSYHHGDLKNALLRAAMQEIECSGVEDISVRALARGLGVTHRAAYVH</sequence>
<dbReference type="InterPro" id="IPR009057">
    <property type="entry name" value="Homeodomain-like_sf"/>
</dbReference>